<dbReference type="EMBL" id="LDPO01000001">
    <property type="protein sequence ID" value="KLO31898.1"/>
    <property type="molecule type" value="Genomic_DNA"/>
</dbReference>
<evidence type="ECO:0000313" key="2">
    <source>
        <dbReference type="EMBL" id="KLO31898.1"/>
    </source>
</evidence>
<evidence type="ECO:0000313" key="3">
    <source>
        <dbReference type="Proteomes" id="UP000036464"/>
    </source>
</evidence>
<evidence type="ECO:0000256" key="1">
    <source>
        <dbReference type="SAM" id="MobiDB-lite"/>
    </source>
</evidence>
<sequence length="131" mass="15062">MSSRELLALLSDLPETSSFRERVERTHRLVEVIEDGQSSLRLYSVLTPLPDGAVVEAEFVDWTYDRKIAARTALEVALSRADRGGEPPSRDGLDEPLVEALRRREQRKQAEIRDRYRSSVRDAINRGKRRE</sequence>
<gene>
    <name evidence="2" type="ORF">ABW16_01735</name>
</gene>
<reference evidence="2 3" key="1">
    <citation type="submission" date="2015-05" db="EMBL/GenBank/DDBJ databases">
        <title>Genome sequence of Mycobacterium heraklionense Davo strain.</title>
        <authorList>
            <person name="Greninger A.L."/>
            <person name="Cunningham G."/>
            <person name="Miller S."/>
        </authorList>
    </citation>
    <scope>NUCLEOTIDE SEQUENCE [LARGE SCALE GENOMIC DNA]</scope>
    <source>
        <strain evidence="2 3">Davo</strain>
    </source>
</reference>
<comment type="caution">
    <text evidence="2">The sequence shown here is derived from an EMBL/GenBank/DDBJ whole genome shotgun (WGS) entry which is preliminary data.</text>
</comment>
<keyword evidence="3" id="KW-1185">Reference proteome</keyword>
<feature type="compositionally biased region" description="Basic and acidic residues" evidence="1">
    <location>
        <begin position="80"/>
        <end position="93"/>
    </location>
</feature>
<proteinExistence type="predicted"/>
<dbReference type="RefSeq" id="WP_047317690.1">
    <property type="nucleotide sequence ID" value="NZ_LDPO01000001.1"/>
</dbReference>
<name>A0ABR5FLJ9_9MYCO</name>
<dbReference type="Proteomes" id="UP000036464">
    <property type="component" value="Unassembled WGS sequence"/>
</dbReference>
<feature type="region of interest" description="Disordered" evidence="1">
    <location>
        <begin position="79"/>
        <end position="98"/>
    </location>
</feature>
<protein>
    <submittedName>
        <fullName evidence="2">Uncharacterized protein</fullName>
    </submittedName>
</protein>
<accession>A0ABR5FLJ9</accession>
<organism evidence="2 3">
    <name type="scientific">Mycolicibacter heraklionensis</name>
    <dbReference type="NCBI Taxonomy" id="512402"/>
    <lineage>
        <taxon>Bacteria</taxon>
        <taxon>Bacillati</taxon>
        <taxon>Actinomycetota</taxon>
        <taxon>Actinomycetes</taxon>
        <taxon>Mycobacteriales</taxon>
        <taxon>Mycobacteriaceae</taxon>
        <taxon>Mycolicibacter</taxon>
    </lineage>
</organism>